<dbReference type="EMBL" id="JAERQM010000009">
    <property type="protein sequence ID" value="MBU8546814.1"/>
    <property type="molecule type" value="Genomic_DNA"/>
</dbReference>
<dbReference type="RefSeq" id="WP_216878828.1">
    <property type="nucleotide sequence ID" value="NZ_JAERQM010000009.1"/>
</dbReference>
<evidence type="ECO:0000259" key="1">
    <source>
        <dbReference type="PROSITE" id="PS51186"/>
    </source>
</evidence>
<reference evidence="2 3" key="1">
    <citation type="submission" date="2021-01" db="EMBL/GenBank/DDBJ databases">
        <title>Roseomonas sp. nov, a bacterium isolated from an oil production mixture in Yumen Oilfield.</title>
        <authorList>
            <person name="Wu D."/>
        </authorList>
    </citation>
    <scope>NUCLEOTIDE SEQUENCE [LARGE SCALE GENOMIC DNA]</scope>
    <source>
        <strain evidence="2 3">ROY-5-3</strain>
    </source>
</reference>
<protein>
    <submittedName>
        <fullName evidence="2">GNAT family N-acetyltransferase</fullName>
    </submittedName>
</protein>
<accession>A0ABS6HDL9</accession>
<evidence type="ECO:0000313" key="3">
    <source>
        <dbReference type="Proteomes" id="UP000689967"/>
    </source>
</evidence>
<sequence length="162" mass="18156">MADGVEDAPKPGNESVPQIMRPDAGVEIHEDNFPELDAVAAIQRGLHTFNQEMGGPYDREPVTLLARSPDGTVRGGLLGLTFWGWLFVDWMWLSRELRGKGVGSELLMRAERIARERGCGQAYTDTFSFQAPDFWLRNGYAEFGRLDGMPAGHARVWFKKTL</sequence>
<dbReference type="CDD" id="cd04301">
    <property type="entry name" value="NAT_SF"/>
    <property type="match status" value="1"/>
</dbReference>
<feature type="domain" description="N-acetyltransferase" evidence="1">
    <location>
        <begin position="26"/>
        <end position="162"/>
    </location>
</feature>
<dbReference type="Pfam" id="PF00583">
    <property type="entry name" value="Acetyltransf_1"/>
    <property type="match status" value="1"/>
</dbReference>
<keyword evidence="3" id="KW-1185">Reference proteome</keyword>
<comment type="caution">
    <text evidence="2">The sequence shown here is derived from an EMBL/GenBank/DDBJ whole genome shotgun (WGS) entry which is preliminary data.</text>
</comment>
<proteinExistence type="predicted"/>
<organism evidence="2 3">
    <name type="scientific">Falsiroseomonas oleicola</name>
    <dbReference type="NCBI Taxonomy" id="2801474"/>
    <lineage>
        <taxon>Bacteria</taxon>
        <taxon>Pseudomonadati</taxon>
        <taxon>Pseudomonadota</taxon>
        <taxon>Alphaproteobacteria</taxon>
        <taxon>Acetobacterales</taxon>
        <taxon>Roseomonadaceae</taxon>
        <taxon>Falsiroseomonas</taxon>
    </lineage>
</organism>
<gene>
    <name evidence="2" type="ORF">JJQ90_24050</name>
</gene>
<dbReference type="InterPro" id="IPR000182">
    <property type="entry name" value="GNAT_dom"/>
</dbReference>
<name>A0ABS6HDL9_9PROT</name>
<dbReference type="PROSITE" id="PS51186">
    <property type="entry name" value="GNAT"/>
    <property type="match status" value="1"/>
</dbReference>
<dbReference type="Proteomes" id="UP000689967">
    <property type="component" value="Unassembled WGS sequence"/>
</dbReference>
<evidence type="ECO:0000313" key="2">
    <source>
        <dbReference type="EMBL" id="MBU8546814.1"/>
    </source>
</evidence>